<evidence type="ECO:0000256" key="1">
    <source>
        <dbReference type="ARBA" id="ARBA00011073"/>
    </source>
</evidence>
<dbReference type="CDD" id="cd04818">
    <property type="entry name" value="PA_subtilisin_1"/>
    <property type="match status" value="1"/>
</dbReference>
<feature type="domain" description="Inhibitor I9" evidence="14">
    <location>
        <begin position="81"/>
        <end position="120"/>
    </location>
</feature>
<dbReference type="PROSITE" id="PS51892">
    <property type="entry name" value="SUBTILASE"/>
    <property type="match status" value="1"/>
</dbReference>
<dbReference type="InterPro" id="IPR022398">
    <property type="entry name" value="Peptidase_S8_His-AS"/>
</dbReference>
<dbReference type="SUPFAM" id="SSF52025">
    <property type="entry name" value="PA domain"/>
    <property type="match status" value="1"/>
</dbReference>
<dbReference type="CDD" id="cd07489">
    <property type="entry name" value="Peptidases_S8_5"/>
    <property type="match status" value="1"/>
</dbReference>
<evidence type="ECO:0000256" key="2">
    <source>
        <dbReference type="ARBA" id="ARBA00022512"/>
    </source>
</evidence>
<evidence type="ECO:0000256" key="7">
    <source>
        <dbReference type="ARBA" id="ARBA00022825"/>
    </source>
</evidence>
<dbReference type="InterPro" id="IPR036852">
    <property type="entry name" value="Peptidase_S8/S53_dom_sf"/>
</dbReference>
<dbReference type="Gene3D" id="2.60.40.1710">
    <property type="entry name" value="Subtilisin-like superfamily"/>
    <property type="match status" value="1"/>
</dbReference>
<dbReference type="Pfam" id="PF00082">
    <property type="entry name" value="Peptidase_S8"/>
    <property type="match status" value="1"/>
</dbReference>
<dbReference type="PROSITE" id="PS00138">
    <property type="entry name" value="SUBTILASE_SER"/>
    <property type="match status" value="1"/>
</dbReference>
<keyword evidence="2" id="KW-0134">Cell wall</keyword>
<dbReference type="InterPro" id="IPR046450">
    <property type="entry name" value="PA_dom_sf"/>
</dbReference>
<evidence type="ECO:0000256" key="10">
    <source>
        <dbReference type="RuleBase" id="RU003355"/>
    </source>
</evidence>
<dbReference type="Pfam" id="PF06280">
    <property type="entry name" value="fn3_5"/>
    <property type="match status" value="1"/>
</dbReference>
<evidence type="ECO:0000256" key="4">
    <source>
        <dbReference type="ARBA" id="ARBA00022670"/>
    </source>
</evidence>
<evidence type="ECO:0000256" key="6">
    <source>
        <dbReference type="ARBA" id="ARBA00022801"/>
    </source>
</evidence>
<feature type="chain" id="PRO_5020736788" evidence="11">
    <location>
        <begin position="23"/>
        <end position="860"/>
    </location>
</feature>
<evidence type="ECO:0000259" key="13">
    <source>
        <dbReference type="Pfam" id="PF02225"/>
    </source>
</evidence>
<dbReference type="InterPro" id="IPR000209">
    <property type="entry name" value="Peptidase_S8/S53_dom"/>
</dbReference>
<keyword evidence="4 9" id="KW-0645">Protease</keyword>
<dbReference type="EMBL" id="SNYM01000001">
    <property type="protein sequence ID" value="TDQ51372.1"/>
    <property type="molecule type" value="Genomic_DNA"/>
</dbReference>
<evidence type="ECO:0000256" key="3">
    <source>
        <dbReference type="ARBA" id="ARBA00022525"/>
    </source>
</evidence>
<dbReference type="Gene3D" id="3.40.50.200">
    <property type="entry name" value="Peptidase S8/S53 domain"/>
    <property type="match status" value="1"/>
</dbReference>
<dbReference type="InterPro" id="IPR003137">
    <property type="entry name" value="PA_domain"/>
</dbReference>
<dbReference type="InterPro" id="IPR050131">
    <property type="entry name" value="Peptidase_S8_subtilisin-like"/>
</dbReference>
<sequence>MKKTKPIFIATLLSSSIAIAIADEPLQPLDVAPILSTSDFADETGTLWFVELSGAPLVDGGAKNALNQEKSKFISNAKKANIRFKERRQFQSLFNGYAIEASPTEIAKLRQMDGVVGIYPVEIIERPEEQPENIPNLSSALGMTGADIVHSQLGYTGMGVKVAVMDTGVDYHHPDLGGCFGPGCRVSVGFDFVGDAFNADSSSPGYNPVATPDNDPDDCADGTGGGHGTHVAGIVGANGTLKGVAPDATLGAYRVFGCYGSTTADIMLAAMERAYEDGMQVLNMSIGSSFQWPQYPTAKAATKLVNKGIVVVVSAGNSGTSGLYATGAPSVGDKVISVASFDNSHIRLNQFRASPDNLAIGFSPASASPLPPSGGSISLARTGTASTVNDACNALPANSLQGQAALIRRGTCSFHIKSLNAQNAGASAVVLYNNSAGRFSATVAGSPSITIPVVSISDAEGVTLDSRLANGPVTITWTNEVGTFANATGNLLSSFSSYGLSPTLQLKPDIGAPGGLIYSTYPTERGSFATLSGTSMAAPHTAGAVALLLQAKPNTPSQAVRSLLQNHADPKAWAGNPGLGFLDNVHRQGAGMLDIDDVILSKVQASPGKISLGETEAGPSTQTVTLSNETAAPVTYQVTHQAALATGPNTFSVSQFNAPSTAAFSATEVIVPAFGSAAVDATITPNAALADGSIFGGYLVFTPNVGESIRVPYAGFKGDYQSKVILAPTANNFPWLARLSGGSYSKQGDEAVFNLQGDDLPFFLVHFDHQVQKFRLEVFDAETGKAWHRALDEQYLPRNSSAGGFFSFAWDGTTKAGKKIYTVPNGRYVVKLSVQKALGDDDNPAHWETWTSPIMVIQRP</sequence>
<dbReference type="GO" id="GO:0004252">
    <property type="term" value="F:serine-type endopeptidase activity"/>
    <property type="evidence" value="ECO:0007669"/>
    <property type="project" value="UniProtKB-UniRule"/>
</dbReference>
<dbReference type="GO" id="GO:0016020">
    <property type="term" value="C:membrane"/>
    <property type="evidence" value="ECO:0007669"/>
    <property type="project" value="InterPro"/>
</dbReference>
<keyword evidence="5 11" id="KW-0732">Signal</keyword>
<dbReference type="AlphaFoldDB" id="A0A4R6UVT4"/>
<feature type="domain" description="Peptidase S8/S53" evidence="12">
    <location>
        <begin position="157"/>
        <end position="572"/>
    </location>
</feature>
<organism evidence="16 17">
    <name type="scientific">Permianibacter aggregans</name>
    <dbReference type="NCBI Taxonomy" id="1510150"/>
    <lineage>
        <taxon>Bacteria</taxon>
        <taxon>Pseudomonadati</taxon>
        <taxon>Pseudomonadota</taxon>
        <taxon>Gammaproteobacteria</taxon>
        <taxon>Pseudomonadales</taxon>
        <taxon>Pseudomonadaceae</taxon>
        <taxon>Permianibacter</taxon>
    </lineage>
</organism>
<evidence type="ECO:0000313" key="16">
    <source>
        <dbReference type="EMBL" id="TDQ51372.1"/>
    </source>
</evidence>
<dbReference type="OrthoDB" id="9790784at2"/>
<dbReference type="GO" id="GO:0006508">
    <property type="term" value="P:proteolysis"/>
    <property type="evidence" value="ECO:0007669"/>
    <property type="project" value="UniProtKB-KW"/>
</dbReference>
<comment type="similarity">
    <text evidence="1 9 10">Belongs to the peptidase S8 family.</text>
</comment>
<dbReference type="Proteomes" id="UP000295375">
    <property type="component" value="Unassembled WGS sequence"/>
</dbReference>
<comment type="caution">
    <text evidence="16">The sequence shown here is derived from an EMBL/GenBank/DDBJ whole genome shotgun (WGS) entry which is preliminary data.</text>
</comment>
<keyword evidence="6 9" id="KW-0378">Hydrolase</keyword>
<dbReference type="Pfam" id="PF05922">
    <property type="entry name" value="Inhibitor_I9"/>
    <property type="match status" value="1"/>
</dbReference>
<feature type="domain" description="PA" evidence="13">
    <location>
        <begin position="385"/>
        <end position="463"/>
    </location>
</feature>
<keyword evidence="7 9" id="KW-0720">Serine protease</keyword>
<evidence type="ECO:0000259" key="14">
    <source>
        <dbReference type="Pfam" id="PF05922"/>
    </source>
</evidence>
<dbReference type="GO" id="GO:0005615">
    <property type="term" value="C:extracellular space"/>
    <property type="evidence" value="ECO:0007669"/>
    <property type="project" value="TreeGrafter"/>
</dbReference>
<feature type="signal peptide" evidence="11">
    <location>
        <begin position="1"/>
        <end position="22"/>
    </location>
</feature>
<keyword evidence="3" id="KW-0964">Secreted</keyword>
<evidence type="ECO:0000256" key="8">
    <source>
        <dbReference type="PIRSR" id="PIRSR615500-1"/>
    </source>
</evidence>
<evidence type="ECO:0000313" key="17">
    <source>
        <dbReference type="Proteomes" id="UP000295375"/>
    </source>
</evidence>
<dbReference type="SUPFAM" id="SSF52743">
    <property type="entry name" value="Subtilisin-like"/>
    <property type="match status" value="1"/>
</dbReference>
<dbReference type="Pfam" id="PF02225">
    <property type="entry name" value="PA"/>
    <property type="match status" value="1"/>
</dbReference>
<dbReference type="InterPro" id="IPR023828">
    <property type="entry name" value="Peptidase_S8_Ser-AS"/>
</dbReference>
<dbReference type="InterPro" id="IPR015500">
    <property type="entry name" value="Peptidase_S8_subtilisin-rel"/>
</dbReference>
<dbReference type="PRINTS" id="PR00723">
    <property type="entry name" value="SUBTILISIN"/>
</dbReference>
<feature type="active site" description="Charge relay system" evidence="8 9">
    <location>
        <position position="227"/>
    </location>
</feature>
<evidence type="ECO:0000256" key="5">
    <source>
        <dbReference type="ARBA" id="ARBA00022729"/>
    </source>
</evidence>
<dbReference type="PROSITE" id="PS00136">
    <property type="entry name" value="SUBTILASE_ASP"/>
    <property type="match status" value="1"/>
</dbReference>
<feature type="active site" description="Charge relay system" evidence="8 9">
    <location>
        <position position="535"/>
    </location>
</feature>
<evidence type="ECO:0000256" key="11">
    <source>
        <dbReference type="SAM" id="SignalP"/>
    </source>
</evidence>
<dbReference type="PROSITE" id="PS00137">
    <property type="entry name" value="SUBTILASE_HIS"/>
    <property type="match status" value="1"/>
</dbReference>
<evidence type="ECO:0000259" key="15">
    <source>
        <dbReference type="Pfam" id="PF06280"/>
    </source>
</evidence>
<dbReference type="RefSeq" id="WP_133587305.1">
    <property type="nucleotide sequence ID" value="NZ_CP037953.1"/>
</dbReference>
<dbReference type="PANTHER" id="PTHR43806:SF66">
    <property type="entry name" value="SERIN ENDOPEPTIDASE"/>
    <property type="match status" value="1"/>
</dbReference>
<proteinExistence type="inferred from homology"/>
<dbReference type="InterPro" id="IPR023827">
    <property type="entry name" value="Peptidase_S8_Asp-AS"/>
</dbReference>
<protein>
    <submittedName>
        <fullName evidence="16">Peptidase inhibitor I9</fullName>
    </submittedName>
</protein>
<feature type="domain" description="C5a peptidase/Subtilisin-like protease SBT2-like Fn3-like" evidence="15">
    <location>
        <begin position="610"/>
        <end position="713"/>
    </location>
</feature>
<gene>
    <name evidence="16" type="ORF">EV696_101346</name>
</gene>
<dbReference type="Gene3D" id="3.50.30.30">
    <property type="match status" value="1"/>
</dbReference>
<name>A0A4R6UVT4_9GAMM</name>
<evidence type="ECO:0000259" key="12">
    <source>
        <dbReference type="Pfam" id="PF00082"/>
    </source>
</evidence>
<reference evidence="16 17" key="1">
    <citation type="submission" date="2019-03" db="EMBL/GenBank/DDBJ databases">
        <title>Genomic Encyclopedia of Type Strains, Phase IV (KMG-IV): sequencing the most valuable type-strain genomes for metagenomic binning, comparative biology and taxonomic classification.</title>
        <authorList>
            <person name="Goeker M."/>
        </authorList>
    </citation>
    <scope>NUCLEOTIDE SEQUENCE [LARGE SCALE GENOMIC DNA]</scope>
    <source>
        <strain evidence="16 17">DSM 103792</strain>
    </source>
</reference>
<accession>A0A4R6UVT4</accession>
<dbReference type="InterPro" id="IPR010259">
    <property type="entry name" value="S8pro/Inhibitor_I9"/>
</dbReference>
<dbReference type="PANTHER" id="PTHR43806">
    <property type="entry name" value="PEPTIDASE S8"/>
    <property type="match status" value="1"/>
</dbReference>
<dbReference type="InterPro" id="IPR010435">
    <property type="entry name" value="C5a/SBT2-like_Fn3"/>
</dbReference>
<dbReference type="InterPro" id="IPR034187">
    <property type="entry name" value="Peptidases_S8_5"/>
</dbReference>
<keyword evidence="17" id="KW-1185">Reference proteome</keyword>
<evidence type="ECO:0000256" key="9">
    <source>
        <dbReference type="PROSITE-ProRule" id="PRU01240"/>
    </source>
</evidence>
<feature type="active site" description="Charge relay system" evidence="8 9">
    <location>
        <position position="166"/>
    </location>
</feature>